<dbReference type="PROSITE" id="PS50111">
    <property type="entry name" value="CHEMOTAXIS_TRANSDUC_2"/>
    <property type="match status" value="1"/>
</dbReference>
<dbReference type="Gene3D" id="3.30.450.20">
    <property type="entry name" value="PAS domain"/>
    <property type="match status" value="2"/>
</dbReference>
<dbReference type="SMART" id="SM00304">
    <property type="entry name" value="HAMP"/>
    <property type="match status" value="2"/>
</dbReference>
<dbReference type="NCBIfam" id="TIGR00229">
    <property type="entry name" value="sensory_box"/>
    <property type="match status" value="1"/>
</dbReference>
<dbReference type="InterPro" id="IPR000014">
    <property type="entry name" value="PAS"/>
</dbReference>
<protein>
    <submittedName>
        <fullName evidence="11">Methyl-accepting chemotaxis protein McpA</fullName>
    </submittedName>
</protein>
<dbReference type="PATRIC" id="fig|1317124.6.peg.1680"/>
<evidence type="ECO:0000256" key="7">
    <source>
        <dbReference type="SAM" id="Phobius"/>
    </source>
</evidence>
<feature type="domain" description="HAMP" evidence="10">
    <location>
        <begin position="666"/>
        <end position="718"/>
    </location>
</feature>
<dbReference type="PANTHER" id="PTHR43531:SF11">
    <property type="entry name" value="METHYL-ACCEPTING CHEMOTAXIS PROTEIN 3"/>
    <property type="match status" value="1"/>
</dbReference>
<dbReference type="InterPro" id="IPR001610">
    <property type="entry name" value="PAC"/>
</dbReference>
<keyword evidence="2" id="KW-0145">Chemotaxis</keyword>
<keyword evidence="7" id="KW-0472">Membrane</keyword>
<evidence type="ECO:0000256" key="3">
    <source>
        <dbReference type="ARBA" id="ARBA00029447"/>
    </source>
</evidence>
<comment type="similarity">
    <text evidence="3">Belongs to the methyl-accepting chemotaxis (MCP) protein family.</text>
</comment>
<dbReference type="EMBL" id="AQRC01000005">
    <property type="protein sequence ID" value="KFE35407.1"/>
    <property type="molecule type" value="Genomic_DNA"/>
</dbReference>
<evidence type="ECO:0000259" key="9">
    <source>
        <dbReference type="PROSITE" id="PS50113"/>
    </source>
</evidence>
<feature type="compositionally biased region" description="Basic and acidic residues" evidence="6">
    <location>
        <begin position="982"/>
        <end position="992"/>
    </location>
</feature>
<feature type="coiled-coil region" evidence="5">
    <location>
        <begin position="640"/>
        <end position="667"/>
    </location>
</feature>
<name>A0A085TXG0_9RHOB</name>
<dbReference type="PANTHER" id="PTHR43531">
    <property type="entry name" value="PROTEIN ICFG"/>
    <property type="match status" value="1"/>
</dbReference>
<reference evidence="12" key="1">
    <citation type="submission" date="2013-04" db="EMBL/GenBank/DDBJ databases">
        <title>Thioclava sp. 13D2W-2 Genome Sequencing.</title>
        <authorList>
            <person name="Lai Q."/>
            <person name="Li G."/>
            <person name="Shao Z."/>
        </authorList>
    </citation>
    <scope>NUCLEOTIDE SEQUENCE [LARGE SCALE GENOMIC DNA]</scope>
    <source>
        <strain evidence="12">13D2W-2</strain>
    </source>
</reference>
<evidence type="ECO:0000256" key="2">
    <source>
        <dbReference type="ARBA" id="ARBA00022500"/>
    </source>
</evidence>
<evidence type="ECO:0000256" key="1">
    <source>
        <dbReference type="ARBA" id="ARBA00004370"/>
    </source>
</evidence>
<evidence type="ECO:0000313" key="11">
    <source>
        <dbReference type="EMBL" id="KFE35407.1"/>
    </source>
</evidence>
<evidence type="ECO:0000259" key="8">
    <source>
        <dbReference type="PROSITE" id="PS50111"/>
    </source>
</evidence>
<dbReference type="InterPro" id="IPR003660">
    <property type="entry name" value="HAMP_dom"/>
</dbReference>
<dbReference type="AlphaFoldDB" id="A0A085TXG0"/>
<keyword evidence="4" id="KW-0807">Transducer</keyword>
<dbReference type="Proteomes" id="UP000028607">
    <property type="component" value="Unassembled WGS sequence"/>
</dbReference>
<organism evidence="11 12">
    <name type="scientific">Thioclava atlantica</name>
    <dbReference type="NCBI Taxonomy" id="1317124"/>
    <lineage>
        <taxon>Bacteria</taxon>
        <taxon>Pseudomonadati</taxon>
        <taxon>Pseudomonadota</taxon>
        <taxon>Alphaproteobacteria</taxon>
        <taxon>Rhodobacterales</taxon>
        <taxon>Paracoccaceae</taxon>
        <taxon>Thioclava</taxon>
    </lineage>
</organism>
<keyword evidence="12" id="KW-1185">Reference proteome</keyword>
<dbReference type="eggNOG" id="COG0840">
    <property type="taxonomic scope" value="Bacteria"/>
</dbReference>
<sequence>MRLLDNLKLGIKLPLMLVSVAMIALTIMGLSAYREAHALLEREGETRLAQTLDARVAQIRTWADSMQTETRALAGHQTTARALYDLEKAWTRLGENASDLITRAFTETDPEGEKAADMEGGVLLDYTLQHRRYHKEFLKEIEERGLEDLYLVSADGLVVYSARKGPRYGARLETLDGPLAPLLREALAAKNPDGPQVFISDIITGQGAPHLFAAAPVVSANGLHLGAVAVEVPTTVISEAMREPRGLGETGEVYLVDASGRLMSPLRHTQKGVIPGTTIHSDAAKVALEEGAGQRVGLSHDGEIADQAYMPVSLFGRDYAAVIEQDQSELFAPARALAASMLTNATWLIVVLAGLSALMARTVSQPLQKLGASIRAIAAGDHANEIPATGRRDEVGIIADALDGLRSDLKEAEVAQRQARIQGTAFGTASAALMLVDTDFRITRVNTALVELFDARLEDFHTVSKTLKPDALIGRNMDEFHGRPGVAREILKDRSRLPLHVEIKVGEARFAVQLSEIVDEAGAPLGFVVEWRDVTERRMQRALLAAIDANQSMAETTPEGRISRLNDRLREVLGSKAETLLGCPLRDCLTPLDGETAWTALENGNSVSGRFRLRDPDGGMHLLEGTLNPVADSANRLMKIVLIARDITDAEKALNEAQENNAQMIAAQKSVVEALQVGLNELSKGDLSSSIETEFSAEYEALRADFNAAMTNLAGAMQNVIENAAAIDGEAREIASASDDLSKRTERQAATLEETAAALDELSSSVNAAAEGASEADSVVTQARSSAESSGEIVREAIGAMSEIETSSKQISKIIGVIDEIAFQTNLLALNAGVEAARAGEAGRGFAVVASEVRALAQRSSDAAREIAALITSSSEQVSRGVGLVGETGRALEGILASVVDVAGRVSAIASGAREQAQGLSEINSAMNQLDQVTQQNAAMFEETTAASHALNSSVSALRETTARFRVPSNVVAVTQPTHPAPKPEMRKEKAAQKPAKGGSSERSIDVAASAVALAAPDDDDWDEF</sequence>
<feature type="domain" description="PAC" evidence="9">
    <location>
        <begin position="607"/>
        <end position="659"/>
    </location>
</feature>
<evidence type="ECO:0000256" key="6">
    <source>
        <dbReference type="SAM" id="MobiDB-lite"/>
    </source>
</evidence>
<dbReference type="Pfam" id="PF00015">
    <property type="entry name" value="MCPsignal"/>
    <property type="match status" value="1"/>
</dbReference>
<dbReference type="STRING" id="1317124.DW2_08257"/>
<comment type="subcellular location">
    <subcellularLocation>
        <location evidence="1">Membrane</location>
    </subcellularLocation>
</comment>
<dbReference type="GO" id="GO:0016020">
    <property type="term" value="C:membrane"/>
    <property type="evidence" value="ECO:0007669"/>
    <property type="project" value="UniProtKB-SubCell"/>
</dbReference>
<proteinExistence type="inferred from homology"/>
<feature type="domain" description="HAMP" evidence="10">
    <location>
        <begin position="361"/>
        <end position="414"/>
    </location>
</feature>
<keyword evidence="5" id="KW-0175">Coiled coil</keyword>
<dbReference type="PROSITE" id="PS50113">
    <property type="entry name" value="PAC"/>
    <property type="match status" value="1"/>
</dbReference>
<dbReference type="SUPFAM" id="SSF58104">
    <property type="entry name" value="Methyl-accepting chemotaxis protein (MCP) signaling domain"/>
    <property type="match status" value="1"/>
</dbReference>
<comment type="caution">
    <text evidence="11">The sequence shown here is derived from an EMBL/GenBank/DDBJ whole genome shotgun (WGS) entry which is preliminary data.</text>
</comment>
<feature type="transmembrane region" description="Helical" evidence="7">
    <location>
        <begin position="13"/>
        <end position="33"/>
    </location>
</feature>
<dbReference type="CDD" id="cd11386">
    <property type="entry name" value="MCP_signal"/>
    <property type="match status" value="1"/>
</dbReference>
<dbReference type="InterPro" id="IPR000700">
    <property type="entry name" value="PAS-assoc_C"/>
</dbReference>
<dbReference type="CDD" id="cd00130">
    <property type="entry name" value="PAS"/>
    <property type="match status" value="1"/>
</dbReference>
<dbReference type="InterPro" id="IPR035965">
    <property type="entry name" value="PAS-like_dom_sf"/>
</dbReference>
<dbReference type="Gene3D" id="6.10.340.10">
    <property type="match status" value="1"/>
</dbReference>
<dbReference type="Pfam" id="PF13426">
    <property type="entry name" value="PAS_9"/>
    <property type="match status" value="1"/>
</dbReference>
<accession>A0A085TXG0</accession>
<evidence type="ECO:0000313" key="12">
    <source>
        <dbReference type="Proteomes" id="UP000028607"/>
    </source>
</evidence>
<evidence type="ECO:0000256" key="5">
    <source>
        <dbReference type="SAM" id="Coils"/>
    </source>
</evidence>
<evidence type="ECO:0000256" key="4">
    <source>
        <dbReference type="PROSITE-ProRule" id="PRU00284"/>
    </source>
</evidence>
<keyword evidence="7" id="KW-0812">Transmembrane</keyword>
<dbReference type="SMART" id="SM00086">
    <property type="entry name" value="PAC"/>
    <property type="match status" value="2"/>
</dbReference>
<dbReference type="RefSeq" id="WP_051855660.1">
    <property type="nucleotide sequence ID" value="NZ_AQRC01000005.1"/>
</dbReference>
<dbReference type="OrthoDB" id="354287at2"/>
<dbReference type="InterPro" id="IPR051310">
    <property type="entry name" value="MCP_chemotaxis"/>
</dbReference>
<dbReference type="Pfam" id="PF13188">
    <property type="entry name" value="PAS_8"/>
    <property type="match status" value="1"/>
</dbReference>
<evidence type="ECO:0000259" key="10">
    <source>
        <dbReference type="PROSITE" id="PS50885"/>
    </source>
</evidence>
<dbReference type="Gene3D" id="1.10.287.950">
    <property type="entry name" value="Methyl-accepting chemotaxis protein"/>
    <property type="match status" value="1"/>
</dbReference>
<dbReference type="SUPFAM" id="SSF158472">
    <property type="entry name" value="HAMP domain-like"/>
    <property type="match status" value="1"/>
</dbReference>
<keyword evidence="7" id="KW-1133">Transmembrane helix</keyword>
<dbReference type="SUPFAM" id="SSF55785">
    <property type="entry name" value="PYP-like sensor domain (PAS domain)"/>
    <property type="match status" value="2"/>
</dbReference>
<dbReference type="GO" id="GO:0006935">
    <property type="term" value="P:chemotaxis"/>
    <property type="evidence" value="ECO:0007669"/>
    <property type="project" value="UniProtKB-KW"/>
</dbReference>
<dbReference type="GO" id="GO:0007165">
    <property type="term" value="P:signal transduction"/>
    <property type="evidence" value="ECO:0007669"/>
    <property type="project" value="UniProtKB-KW"/>
</dbReference>
<dbReference type="InterPro" id="IPR004089">
    <property type="entry name" value="MCPsignal_dom"/>
</dbReference>
<gene>
    <name evidence="11" type="ORF">DW2_08257</name>
</gene>
<dbReference type="SMART" id="SM00283">
    <property type="entry name" value="MA"/>
    <property type="match status" value="1"/>
</dbReference>
<dbReference type="Pfam" id="PF00672">
    <property type="entry name" value="HAMP"/>
    <property type="match status" value="1"/>
</dbReference>
<feature type="domain" description="Methyl-accepting transducer" evidence="8">
    <location>
        <begin position="723"/>
        <end position="952"/>
    </location>
</feature>
<reference evidence="11 12" key="2">
    <citation type="journal article" date="2015" name="Antonie Van Leeuwenhoek">
        <title>Thioclava indica sp. nov., isolated from surface seawater of the Indian Ocean.</title>
        <authorList>
            <person name="Liu Y."/>
            <person name="Lai Q."/>
            <person name="Du J."/>
            <person name="Xu H."/>
            <person name="Jiang L."/>
            <person name="Shao Z."/>
        </authorList>
    </citation>
    <scope>NUCLEOTIDE SEQUENCE [LARGE SCALE GENOMIC DNA]</scope>
    <source>
        <strain evidence="11 12">13D2W-2</strain>
    </source>
</reference>
<feature type="region of interest" description="Disordered" evidence="6">
    <location>
        <begin position="975"/>
        <end position="1005"/>
    </location>
</feature>
<dbReference type="FunFam" id="1.10.287.950:FF:000001">
    <property type="entry name" value="Methyl-accepting chemotaxis sensory transducer"/>
    <property type="match status" value="1"/>
</dbReference>
<dbReference type="PROSITE" id="PS50885">
    <property type="entry name" value="HAMP"/>
    <property type="match status" value="2"/>
</dbReference>